<dbReference type="InterPro" id="IPR006530">
    <property type="entry name" value="YD"/>
</dbReference>
<dbReference type="PANTHER" id="PTHR32305:SF15">
    <property type="entry name" value="PROTEIN RHSA-RELATED"/>
    <property type="match status" value="1"/>
</dbReference>
<dbReference type="Pfam" id="PF05593">
    <property type="entry name" value="RHS_repeat"/>
    <property type="match status" value="3"/>
</dbReference>
<dbReference type="OrthoDB" id="63388at2"/>
<comment type="caution">
    <text evidence="2">The sequence shown here is derived from an EMBL/GenBank/DDBJ whole genome shotgun (WGS) entry which is preliminary data.</text>
</comment>
<sequence>MISFTRSALYGGELKKTVQGAGPNRRERLQHFDKSGHLRREEVLTTSPTGQEKEQYLIREYAYDSVGNLTALTEPSGKRVAYRYNDLGQLIQRDVFTGSTLVRSALFEYDRFGRLAAEITPKQQGQGYNYPEVRTTSQVTQTHKVMQGGVTYEVPATIEDAVSVGGRVTRQSVSLFDTWGRLTETRRTADGRTRLSTFNYGDGKPTAFALVRADGTVDETQVRRAVQPGDKVASQTVAGVRTEFTYDQAGHPVVEVLKGGLVVGHDQGVPQTRDRRLLRAFDGFGNKASESSFTGAADKPKLDAVKVWRYHGTGELQMSWEGNPDNVTAYRYGTGADAGRLVKETQGVGWDAERGEARTPRSGTVYTYDAFGRQDSQTTLGGVKTSVIFNAQDRPVQSLQADGSTVTTLYSATGVPEKITTTRAGVTTTVTREVDALGRITREQVTAGTLTADVRRTFDPQDRVLREQDSRLDMNRPGEDQATYYVYDARGNLIKQLGAAMSTNGAYFDDRRPYVEFTFDGLNRKVEARTLLAGVMTPSELTLDTNSNLLGKSVAVTRYGYDDLDRPTTVTTPNGTTITQTFDGAGNLTAQSLPSGEGDPFVTRFGYDGAGRVVQTINPAGESTRVTLNTLGQVTAQLNAVGQTIKVMTYTPDGLLTGVAQPKSGVLTAQAVGESARDLVWTEKYTYAAGQRTPVQQCEAWMDKGADAAGACTTIKYDAAGRPVHITAPDGTVTQQGFDAQGRLLEKTTPDGRTTRYAYDVWGRLAQEQVSPNAADRSAGLTAGQTKTFTRNLLGQVVTETVNGVATSRQFNSLGLLTAESRPALTGAREVPTVLRAYRLDGQLSAQTSASYQGALRGANARYEIDGQTTPAPTAGAVQVFQRTPAGQLVKESLVAASGGSAKTLMTATYTLNPQGLPIKRDFTGDPGLYRAPLGDEATYATGYRYDRAGRLVEQWDDVKGTKLNVLTLAYAPSGQVATAAHDVRIYQGGAVLAASEGRTRATYDTRGQLQATAVTAGGQTTETAYTYYAGGQVASARVSGGGSVHFMAYDPQGRVQALTVTGLQSKLSAQAAGKFSESATVRTSYSPDGVIKQTVERGDGNCVYARHLNLGLGGQTYGVQEWANTCTGTPSTTQTQTLNAQGLITGVTTTAGTASLKVTRSFSDLLQPTSELQTLTGQGSGQWNVTRTYTPDGTLQSQALQSGAANTRTEYQVDGLGRQTGLSGSAFDGWQQRFDADGRVTALIGPAGADGRAPMMAFRYDTAGELLLSAQVGPDGRATSLSVQGLPGQPQTIALKAGPTTRTRDVTYTMLEGLFGENWSEFAPQGTGGTVTALAAPTPLTSAQFGLVPKEVTAPGTLTEQNLTPLSLIAQTLSTPAVTVLSAPAALLPSEAFSLKPAEVRAPATGTGLRPDVTGGTTGGLTSTSGAAATNPFLRVTPPSGWQPQMQPDLKFQASPTSSLLEELRRLAQEQRGPFGGTK</sequence>
<dbReference type="NCBIfam" id="TIGR01643">
    <property type="entry name" value="YD_repeat_2x"/>
    <property type="match status" value="5"/>
</dbReference>
<accession>A0A2T3W3J2</accession>
<feature type="region of interest" description="Disordered" evidence="1">
    <location>
        <begin position="1404"/>
        <end position="1459"/>
    </location>
</feature>
<proteinExistence type="predicted"/>
<dbReference type="RefSeq" id="WP_107139539.1">
    <property type="nucleotide sequence ID" value="NZ_PYSV01000035.1"/>
</dbReference>
<dbReference type="Gene3D" id="2.180.10.10">
    <property type="entry name" value="RHS repeat-associated core"/>
    <property type="match status" value="3"/>
</dbReference>
<evidence type="ECO:0000313" key="2">
    <source>
        <dbReference type="EMBL" id="PTA66399.1"/>
    </source>
</evidence>
<reference evidence="2 3" key="1">
    <citation type="submission" date="2018-03" db="EMBL/GenBank/DDBJ databases">
        <title>Draft genome of Deinococcus sp. OD32.</title>
        <authorList>
            <person name="Wang X.-P."/>
            <person name="Du Z.-J."/>
        </authorList>
    </citation>
    <scope>NUCLEOTIDE SEQUENCE [LARGE SCALE GENOMIC DNA]</scope>
    <source>
        <strain evidence="2 3">OD32</strain>
    </source>
</reference>
<protein>
    <submittedName>
        <fullName evidence="2">Uncharacterized protein</fullName>
    </submittedName>
</protein>
<organism evidence="2 3">
    <name type="scientific">Deinococcus arcticus</name>
    <dbReference type="NCBI Taxonomy" id="2136176"/>
    <lineage>
        <taxon>Bacteria</taxon>
        <taxon>Thermotogati</taxon>
        <taxon>Deinococcota</taxon>
        <taxon>Deinococci</taxon>
        <taxon>Deinococcales</taxon>
        <taxon>Deinococcaceae</taxon>
        <taxon>Deinococcus</taxon>
    </lineage>
</organism>
<evidence type="ECO:0000313" key="3">
    <source>
        <dbReference type="Proteomes" id="UP000240317"/>
    </source>
</evidence>
<evidence type="ECO:0000256" key="1">
    <source>
        <dbReference type="SAM" id="MobiDB-lite"/>
    </source>
</evidence>
<dbReference type="Proteomes" id="UP000240317">
    <property type="component" value="Unassembled WGS sequence"/>
</dbReference>
<name>A0A2T3W3J2_9DEIO</name>
<dbReference type="PANTHER" id="PTHR32305">
    <property type="match status" value="1"/>
</dbReference>
<keyword evidence="3" id="KW-1185">Reference proteome</keyword>
<dbReference type="InterPro" id="IPR031325">
    <property type="entry name" value="RHS_repeat"/>
</dbReference>
<gene>
    <name evidence="2" type="ORF">C8263_18170</name>
</gene>
<dbReference type="Gene3D" id="3.90.930.1">
    <property type="match status" value="1"/>
</dbReference>
<feature type="compositionally biased region" description="Low complexity" evidence="1">
    <location>
        <begin position="1421"/>
        <end position="1431"/>
    </location>
</feature>
<dbReference type="InterPro" id="IPR050708">
    <property type="entry name" value="T6SS_VgrG/RHS"/>
</dbReference>
<dbReference type="EMBL" id="PYSV01000035">
    <property type="protein sequence ID" value="PTA66399.1"/>
    <property type="molecule type" value="Genomic_DNA"/>
</dbReference>